<sequence>MNVSSRSSSNITHLTRADTALNKSGPRSNGFSDWWISGNAEAAILLTLSLVVILSNGVTIVTTLFSKKLKMQFHYWFIFNLALTDFLFGFIIQIEAFDSLVTMPKEVCSISIIALHSLSILTLLGTAMLSLNKYIQLFYPFHYPFLITGPRLIGVFATTWLGVFSLLIGIEVASHDDHYKKNGECFPLPANIKISPDVYNVYLTFALVLYVLPLLIISYTNIRITRLVREHTRRMRNQIVDQEQASQNGLGLNKKDLNAIKTALVIVLTFLCMWLPYYTSTIFRGYCGSCVAMNAFSVTRLLSFLNSAVNPILYGFDKTFRTSCKNVFLRLDNTSTNTQTSNS</sequence>
<keyword evidence="6 9" id="KW-0472">Membrane</keyword>
<evidence type="ECO:0000256" key="2">
    <source>
        <dbReference type="ARBA" id="ARBA00022475"/>
    </source>
</evidence>
<evidence type="ECO:0000256" key="3">
    <source>
        <dbReference type="ARBA" id="ARBA00022692"/>
    </source>
</evidence>
<keyword evidence="8" id="KW-0807">Transducer</keyword>
<feature type="transmembrane region" description="Helical" evidence="9">
    <location>
        <begin position="77"/>
        <end position="97"/>
    </location>
</feature>
<keyword evidence="3 9" id="KW-0812">Transmembrane</keyword>
<dbReference type="Proteomes" id="UP000694865">
    <property type="component" value="Unplaced"/>
</dbReference>
<name>A0ABM0MGZ1_SACKO</name>
<evidence type="ECO:0000256" key="7">
    <source>
        <dbReference type="ARBA" id="ARBA00023170"/>
    </source>
</evidence>
<feature type="transmembrane region" description="Helical" evidence="9">
    <location>
        <begin position="199"/>
        <end position="219"/>
    </location>
</feature>
<dbReference type="PROSITE" id="PS50262">
    <property type="entry name" value="G_PROTEIN_RECEP_F1_2"/>
    <property type="match status" value="1"/>
</dbReference>
<evidence type="ECO:0000256" key="9">
    <source>
        <dbReference type="SAM" id="Phobius"/>
    </source>
</evidence>
<organism evidence="11 12">
    <name type="scientific">Saccoglossus kowalevskii</name>
    <name type="common">Acorn worm</name>
    <dbReference type="NCBI Taxonomy" id="10224"/>
    <lineage>
        <taxon>Eukaryota</taxon>
        <taxon>Metazoa</taxon>
        <taxon>Hemichordata</taxon>
        <taxon>Enteropneusta</taxon>
        <taxon>Harrimaniidae</taxon>
        <taxon>Saccoglossus</taxon>
    </lineage>
</organism>
<keyword evidence="7" id="KW-0675">Receptor</keyword>
<dbReference type="GeneID" id="102809178"/>
<feature type="transmembrane region" description="Helical" evidence="9">
    <location>
        <begin position="42"/>
        <end position="65"/>
    </location>
</feature>
<feature type="transmembrane region" description="Helical" evidence="9">
    <location>
        <begin position="152"/>
        <end position="170"/>
    </location>
</feature>
<dbReference type="Pfam" id="PF00001">
    <property type="entry name" value="7tm_1"/>
    <property type="match status" value="1"/>
</dbReference>
<evidence type="ECO:0000313" key="12">
    <source>
        <dbReference type="RefSeq" id="XP_006819282.1"/>
    </source>
</evidence>
<feature type="transmembrane region" description="Helical" evidence="9">
    <location>
        <begin position="259"/>
        <end position="277"/>
    </location>
</feature>
<dbReference type="RefSeq" id="XP_006819282.1">
    <property type="nucleotide sequence ID" value="XM_006819219.1"/>
</dbReference>
<evidence type="ECO:0000256" key="5">
    <source>
        <dbReference type="ARBA" id="ARBA00023040"/>
    </source>
</evidence>
<dbReference type="InterPro" id="IPR050569">
    <property type="entry name" value="TAAR"/>
</dbReference>
<evidence type="ECO:0000256" key="4">
    <source>
        <dbReference type="ARBA" id="ARBA00022989"/>
    </source>
</evidence>
<reference evidence="12" key="1">
    <citation type="submission" date="2025-08" db="UniProtKB">
        <authorList>
            <consortium name="RefSeq"/>
        </authorList>
    </citation>
    <scope>IDENTIFICATION</scope>
    <source>
        <tissue evidence="12">Testes</tissue>
    </source>
</reference>
<dbReference type="PANTHER" id="PTHR24249">
    <property type="entry name" value="HISTAMINE RECEPTOR-RELATED G-PROTEIN COUPLED RECEPTOR"/>
    <property type="match status" value="1"/>
</dbReference>
<dbReference type="PRINTS" id="PR00237">
    <property type="entry name" value="GPCRRHODOPSN"/>
</dbReference>
<dbReference type="PANTHER" id="PTHR24249:SF372">
    <property type="entry name" value="G-PROTEIN COUPLED RECEPTORS FAMILY 1 PROFILE DOMAIN-CONTAINING PROTEIN"/>
    <property type="match status" value="1"/>
</dbReference>
<feature type="transmembrane region" description="Helical" evidence="9">
    <location>
        <begin position="109"/>
        <end position="131"/>
    </location>
</feature>
<evidence type="ECO:0000256" key="8">
    <source>
        <dbReference type="ARBA" id="ARBA00023224"/>
    </source>
</evidence>
<dbReference type="InterPro" id="IPR000276">
    <property type="entry name" value="GPCR_Rhodpsn"/>
</dbReference>
<proteinExistence type="predicted"/>
<accession>A0ABM0MGZ1</accession>
<feature type="domain" description="G-protein coupled receptors family 1 profile" evidence="10">
    <location>
        <begin position="55"/>
        <end position="314"/>
    </location>
</feature>
<evidence type="ECO:0000256" key="6">
    <source>
        <dbReference type="ARBA" id="ARBA00023136"/>
    </source>
</evidence>
<comment type="subcellular location">
    <subcellularLocation>
        <location evidence="1">Cell membrane</location>
        <topology evidence="1">Multi-pass membrane protein</topology>
    </subcellularLocation>
</comment>
<keyword evidence="5" id="KW-0297">G-protein coupled receptor</keyword>
<keyword evidence="2" id="KW-1003">Cell membrane</keyword>
<dbReference type="SUPFAM" id="SSF81321">
    <property type="entry name" value="Family A G protein-coupled receptor-like"/>
    <property type="match status" value="1"/>
</dbReference>
<gene>
    <name evidence="12" type="primary">LOC102809178</name>
</gene>
<dbReference type="CDD" id="cd00637">
    <property type="entry name" value="7tm_classA_rhodopsin-like"/>
    <property type="match status" value="1"/>
</dbReference>
<evidence type="ECO:0000313" key="11">
    <source>
        <dbReference type="Proteomes" id="UP000694865"/>
    </source>
</evidence>
<evidence type="ECO:0000256" key="1">
    <source>
        <dbReference type="ARBA" id="ARBA00004651"/>
    </source>
</evidence>
<protein>
    <submittedName>
        <fullName evidence="12">Histamine H2 receptor-like</fullName>
    </submittedName>
</protein>
<dbReference type="Gene3D" id="1.20.1070.10">
    <property type="entry name" value="Rhodopsin 7-helix transmembrane proteins"/>
    <property type="match status" value="1"/>
</dbReference>
<keyword evidence="11" id="KW-1185">Reference proteome</keyword>
<evidence type="ECO:0000259" key="10">
    <source>
        <dbReference type="PROSITE" id="PS50262"/>
    </source>
</evidence>
<keyword evidence="4 9" id="KW-1133">Transmembrane helix</keyword>
<dbReference type="InterPro" id="IPR017452">
    <property type="entry name" value="GPCR_Rhodpsn_7TM"/>
</dbReference>